<feature type="compositionally biased region" description="Polar residues" evidence="6">
    <location>
        <begin position="44"/>
        <end position="64"/>
    </location>
</feature>
<organism evidence="8 9">
    <name type="scientific">Umbelopsis vinacea</name>
    <dbReference type="NCBI Taxonomy" id="44442"/>
    <lineage>
        <taxon>Eukaryota</taxon>
        <taxon>Fungi</taxon>
        <taxon>Fungi incertae sedis</taxon>
        <taxon>Mucoromycota</taxon>
        <taxon>Mucoromycotina</taxon>
        <taxon>Umbelopsidomycetes</taxon>
        <taxon>Umbelopsidales</taxon>
        <taxon>Umbelopsidaceae</taxon>
        <taxon>Umbelopsis</taxon>
    </lineage>
</organism>
<dbReference type="EC" id="2.3.2.26" evidence="2"/>
<dbReference type="Gene3D" id="3.90.1750.10">
    <property type="entry name" value="Hect, E3 ligase catalytic domains"/>
    <property type="match status" value="1"/>
</dbReference>
<keyword evidence="9" id="KW-1185">Reference proteome</keyword>
<keyword evidence="4 5" id="KW-0833">Ubl conjugation pathway</keyword>
<dbReference type="Gene3D" id="6.10.130.10">
    <property type="entry name" value="Ubiquitin-protein ligase E3A, N-terminal zinc-binding domain (AZUL)"/>
    <property type="match status" value="1"/>
</dbReference>
<name>A0A8H7PWG4_9FUNG</name>
<dbReference type="CDD" id="cd00078">
    <property type="entry name" value="HECTc"/>
    <property type="match status" value="1"/>
</dbReference>
<dbReference type="Gene3D" id="3.30.2410.10">
    <property type="entry name" value="Hect, E3 ligase catalytic domain"/>
    <property type="match status" value="1"/>
</dbReference>
<dbReference type="InterPro" id="IPR035983">
    <property type="entry name" value="Hect_E3_ubiquitin_ligase"/>
</dbReference>
<dbReference type="Pfam" id="PF00632">
    <property type="entry name" value="HECT"/>
    <property type="match status" value="1"/>
</dbReference>
<proteinExistence type="predicted"/>
<dbReference type="InterPro" id="IPR032353">
    <property type="entry name" value="AZUL"/>
</dbReference>
<comment type="caution">
    <text evidence="8">The sequence shown here is derived from an EMBL/GenBank/DDBJ whole genome shotgun (WGS) entry which is preliminary data.</text>
</comment>
<feature type="active site" description="Glycyl thioester intermediate" evidence="5">
    <location>
        <position position="1230"/>
    </location>
</feature>
<feature type="region of interest" description="Disordered" evidence="6">
    <location>
        <begin position="391"/>
        <end position="412"/>
    </location>
</feature>
<dbReference type="PANTHER" id="PTHR45700">
    <property type="entry name" value="UBIQUITIN-PROTEIN LIGASE E3C"/>
    <property type="match status" value="1"/>
</dbReference>
<dbReference type="InterPro" id="IPR044611">
    <property type="entry name" value="E3A/B/C-like"/>
</dbReference>
<reference evidence="8" key="1">
    <citation type="submission" date="2020-12" db="EMBL/GenBank/DDBJ databases">
        <title>Metabolic potential, ecology and presence of endohyphal bacteria is reflected in genomic diversity of Mucoromycotina.</title>
        <authorList>
            <person name="Muszewska A."/>
            <person name="Okrasinska A."/>
            <person name="Steczkiewicz K."/>
            <person name="Drgas O."/>
            <person name="Orlowska M."/>
            <person name="Perlinska-Lenart U."/>
            <person name="Aleksandrzak-Piekarczyk T."/>
            <person name="Szatraj K."/>
            <person name="Zielenkiewicz U."/>
            <person name="Pilsyk S."/>
            <person name="Malc E."/>
            <person name="Mieczkowski P."/>
            <person name="Kruszewska J.S."/>
            <person name="Biernat P."/>
            <person name="Pawlowska J."/>
        </authorList>
    </citation>
    <scope>NUCLEOTIDE SEQUENCE</scope>
    <source>
        <strain evidence="8">WA0000051536</strain>
    </source>
</reference>
<evidence type="ECO:0000256" key="2">
    <source>
        <dbReference type="ARBA" id="ARBA00012485"/>
    </source>
</evidence>
<dbReference type="OrthoDB" id="8068875at2759"/>
<dbReference type="PROSITE" id="PS50237">
    <property type="entry name" value="HECT"/>
    <property type="match status" value="1"/>
</dbReference>
<evidence type="ECO:0000313" key="9">
    <source>
        <dbReference type="Proteomes" id="UP000612746"/>
    </source>
</evidence>
<protein>
    <recommendedName>
        <fullName evidence="2">HECT-type E3 ubiquitin transferase</fullName>
        <ecNumber evidence="2">2.3.2.26</ecNumber>
    </recommendedName>
</protein>
<evidence type="ECO:0000256" key="4">
    <source>
        <dbReference type="ARBA" id="ARBA00022786"/>
    </source>
</evidence>
<dbReference type="Proteomes" id="UP000612746">
    <property type="component" value="Unassembled WGS sequence"/>
</dbReference>
<feature type="region of interest" description="Disordered" evidence="6">
    <location>
        <begin position="1"/>
        <end position="105"/>
    </location>
</feature>
<evidence type="ECO:0000256" key="1">
    <source>
        <dbReference type="ARBA" id="ARBA00000885"/>
    </source>
</evidence>
<dbReference type="FunFam" id="3.30.2410.10:FF:000003">
    <property type="entry name" value="probable E3 ubiquitin-protein ligase HERC4 isoform X1"/>
    <property type="match status" value="1"/>
</dbReference>
<dbReference type="SUPFAM" id="SSF56204">
    <property type="entry name" value="Hect, E3 ligase catalytic domain"/>
    <property type="match status" value="1"/>
</dbReference>
<sequence length="1262" mass="142733">MPDVDDVSSPSQQTSISTSPLMSPSDDREGFLCLSPTNKDPRPSASSAQTSKINATNGANSTEISIHAAPRRRRSSNASSKLAAAPGNPMRQHGSDSLAPNYRETGRGVANSVNTQQYSMMQYRQSKERSQSCHEEENRRVPVKQIDALTDKHNKADRTRHRQSTVQMATTAFSLKVKQYFYQIHSGCNNSDCRNRLCANGSHKGLKLNSEGALVLAIHFASKPHSKLCQAITHLPDTTILHYFDTHLQTTQKKSNEPQSFLSELFTSTSSFSPIIHSSTSDSPTQKDAQISETQSVHDEEEGSKLPDSFRKTAIANMERPSGAALYDAPFPESNIQNIPSQVRQFWGNVSAGVLSAIAGNRRFMVSHNNESPLNELEYYEERNNWMKRSRRSSKYDKKYSQRNNKSHTRNDDFHLDDVAKANLQELDSVKEAELPTDAHSHVSIDMKQFKSSFDKMSPTEPDDHFRYLSNLIKLSFEHWDGLGNSFLLGQEDQQHSSINKAALNDLFDLLVTANNKNANLLLKVASESLEMLLTRMILNCDDVCQYQATSELSNVMDEPDDYFFSRNAIDWCRSVASCMQWYMIQKNHSTAASVSAESYPAQTETDESKVNGSGSIHPAHHFKANMAVGEDILIQKLITILCKISSHKTSDMRALLMSTLHCFDADDMSSFIKLCHVFMEDHYHSSPYKLDEDDHVIRTTKALELLYDSNCLDPNKPIVPVTAFYNEAFNRILDVKDEYRIWKRVQLVGEGRHSASSIVKLIGAGKTNTYLNLNENQRRTRLFLTTSSTSMLLPFPLMHEYQFSIFSYPFLLPPSLKRKILHIDAMAQMSSEYEDACVNHTLVAHAQRLLSDSPKMVRNLETSLRSATCPYLLLEITREHLIDDTWQQISRRWADLKKPLKVRFVGGGEEGMDQGGVQKEFFGVLMEQLIHSPSGLFEVDQETRSSWVSSNAGVYNESTRSLEIDTETRRSFEMFGVLMGLAIYNGVVLGLQFPKIFWKMLTCPNPSTLDDDETLFSLNDLEEGWPSLGKGLRQLLDWEQDDVEDIFCRSYEISYSTLGNAVVTIPLVADGENVPVTNENRKEFLNDYCRHFMYTWIREPMLAIRRGVWSVIGGSAVAMCTADELEVIACGQRDGPEGLDFDMHELESVAEYDDGYDSNHIVIRNFWSIVHELSPQQKRYLLLFVTASDRIPVGGLKELMFVIQRNGPDSDRSTNRLSLLYRLPTALTCFSRLLLPEYSSREKLKERLVVSIENAKGFGLV</sequence>
<comment type="catalytic activity">
    <reaction evidence="1">
        <text>S-ubiquitinyl-[E2 ubiquitin-conjugating enzyme]-L-cysteine + [acceptor protein]-L-lysine = [E2 ubiquitin-conjugating enzyme]-L-cysteine + N(6)-ubiquitinyl-[acceptor protein]-L-lysine.</text>
        <dbReference type="EC" id="2.3.2.26"/>
    </reaction>
</comment>
<evidence type="ECO:0000256" key="6">
    <source>
        <dbReference type="SAM" id="MobiDB-lite"/>
    </source>
</evidence>
<evidence type="ECO:0000256" key="3">
    <source>
        <dbReference type="ARBA" id="ARBA00022679"/>
    </source>
</evidence>
<evidence type="ECO:0000313" key="8">
    <source>
        <dbReference type="EMBL" id="KAG2181632.1"/>
    </source>
</evidence>
<dbReference type="Pfam" id="PF16558">
    <property type="entry name" value="AZUL"/>
    <property type="match status" value="1"/>
</dbReference>
<keyword evidence="3" id="KW-0808">Transferase</keyword>
<dbReference type="SMART" id="SM00119">
    <property type="entry name" value="HECTc"/>
    <property type="match status" value="1"/>
</dbReference>
<dbReference type="InterPro" id="IPR042556">
    <property type="entry name" value="AZUL_sf"/>
</dbReference>
<feature type="compositionally biased region" description="Polar residues" evidence="6">
    <location>
        <begin position="286"/>
        <end position="295"/>
    </location>
</feature>
<feature type="region of interest" description="Disordered" evidence="6">
    <location>
        <begin position="276"/>
        <end position="308"/>
    </location>
</feature>
<evidence type="ECO:0000256" key="5">
    <source>
        <dbReference type="PROSITE-ProRule" id="PRU00104"/>
    </source>
</evidence>
<feature type="compositionally biased region" description="Low complexity" evidence="6">
    <location>
        <begin position="8"/>
        <end position="20"/>
    </location>
</feature>
<dbReference type="InterPro" id="IPR000569">
    <property type="entry name" value="HECT_dom"/>
</dbReference>
<dbReference type="Gene3D" id="3.30.2160.10">
    <property type="entry name" value="Hect, E3 ligase catalytic domain"/>
    <property type="match status" value="1"/>
</dbReference>
<gene>
    <name evidence="8" type="ORF">INT44_008447</name>
</gene>
<feature type="domain" description="HECT" evidence="7">
    <location>
        <begin position="893"/>
        <end position="1262"/>
    </location>
</feature>
<feature type="compositionally biased region" description="Low complexity" evidence="6">
    <location>
        <begin position="76"/>
        <end position="85"/>
    </location>
</feature>
<dbReference type="AlphaFoldDB" id="A0A8H7PWG4"/>
<dbReference type="GO" id="GO:0061630">
    <property type="term" value="F:ubiquitin protein ligase activity"/>
    <property type="evidence" value="ECO:0007669"/>
    <property type="project" value="UniProtKB-EC"/>
</dbReference>
<dbReference type="GO" id="GO:0000209">
    <property type="term" value="P:protein polyubiquitination"/>
    <property type="evidence" value="ECO:0007669"/>
    <property type="project" value="InterPro"/>
</dbReference>
<dbReference type="EMBL" id="JAEPRA010000008">
    <property type="protein sequence ID" value="KAG2181632.1"/>
    <property type="molecule type" value="Genomic_DNA"/>
</dbReference>
<dbReference type="PANTHER" id="PTHR45700:SF8">
    <property type="entry name" value="HECT-TYPE E3 UBIQUITIN TRANSFERASE"/>
    <property type="match status" value="1"/>
</dbReference>
<accession>A0A8H7PWG4</accession>
<evidence type="ECO:0000259" key="7">
    <source>
        <dbReference type="PROSITE" id="PS50237"/>
    </source>
</evidence>